<dbReference type="Proteomes" id="UP001151582">
    <property type="component" value="Unassembled WGS sequence"/>
</dbReference>
<comment type="caution">
    <text evidence="3">The sequence shown here is derived from an EMBL/GenBank/DDBJ whole genome shotgun (WGS) entry which is preliminary data.</text>
</comment>
<sequence length="117" mass="12920">MAKGLRSKSQRANKRARRENLYGPAEAERVYRLAAKQDAEQATTTTAKTTEATEMETESSEATTAAATTTDVAMQEAPKESTLSKSRRSRKAKGNKKQKRKAIICKSSKLIRGIFKP</sequence>
<feature type="compositionally biased region" description="Basic and acidic residues" evidence="1">
    <location>
        <begin position="26"/>
        <end position="39"/>
    </location>
</feature>
<keyword evidence="4" id="KW-1185">Reference proteome</keyword>
<feature type="compositionally biased region" description="Low complexity" evidence="1">
    <location>
        <begin position="40"/>
        <end position="52"/>
    </location>
</feature>
<evidence type="ECO:0000256" key="1">
    <source>
        <dbReference type="SAM" id="MobiDB-lite"/>
    </source>
</evidence>
<dbReference type="PANTHER" id="PTHR28219">
    <property type="entry name" value="UPF0642 PROTEIN YBL028C"/>
    <property type="match status" value="1"/>
</dbReference>
<protein>
    <recommendedName>
        <fullName evidence="2">DUF2423 domain-containing protein</fullName>
    </recommendedName>
</protein>
<feature type="compositionally biased region" description="Low complexity" evidence="1">
    <location>
        <begin position="60"/>
        <end position="74"/>
    </location>
</feature>
<accession>A0A9W8AVZ1</accession>
<name>A0A9W8AVZ1_9FUNG</name>
<feature type="compositionally biased region" description="Basic residues" evidence="1">
    <location>
        <begin position="85"/>
        <end position="103"/>
    </location>
</feature>
<feature type="region of interest" description="Disordered" evidence="1">
    <location>
        <begin position="1"/>
        <end position="103"/>
    </location>
</feature>
<feature type="compositionally biased region" description="Basic residues" evidence="1">
    <location>
        <begin position="1"/>
        <end position="17"/>
    </location>
</feature>
<evidence type="ECO:0000313" key="3">
    <source>
        <dbReference type="EMBL" id="KAJ1970743.1"/>
    </source>
</evidence>
<proteinExistence type="predicted"/>
<dbReference type="OrthoDB" id="4087970at2759"/>
<feature type="domain" description="DUF2423" evidence="2">
    <location>
        <begin position="1"/>
        <end position="38"/>
    </location>
</feature>
<dbReference type="AlphaFoldDB" id="A0A9W8AVZ1"/>
<dbReference type="PANTHER" id="PTHR28219:SF1">
    <property type="entry name" value="UPF0642 PROTEIN YBL028C"/>
    <property type="match status" value="1"/>
</dbReference>
<gene>
    <name evidence="3" type="ORF">H4R34_005965</name>
</gene>
<organism evidence="3 4">
    <name type="scientific">Dimargaris verticillata</name>
    <dbReference type="NCBI Taxonomy" id="2761393"/>
    <lineage>
        <taxon>Eukaryota</taxon>
        <taxon>Fungi</taxon>
        <taxon>Fungi incertae sedis</taxon>
        <taxon>Zoopagomycota</taxon>
        <taxon>Kickxellomycotina</taxon>
        <taxon>Dimargaritomycetes</taxon>
        <taxon>Dimargaritales</taxon>
        <taxon>Dimargaritaceae</taxon>
        <taxon>Dimargaris</taxon>
    </lineage>
</organism>
<dbReference type="EMBL" id="JANBQB010001642">
    <property type="protein sequence ID" value="KAJ1970743.1"/>
    <property type="molecule type" value="Genomic_DNA"/>
</dbReference>
<evidence type="ECO:0000313" key="4">
    <source>
        <dbReference type="Proteomes" id="UP001151582"/>
    </source>
</evidence>
<evidence type="ECO:0000259" key="2">
    <source>
        <dbReference type="Pfam" id="PF10338"/>
    </source>
</evidence>
<dbReference type="InterPro" id="IPR019434">
    <property type="entry name" value="DUF2423"/>
</dbReference>
<reference evidence="3" key="1">
    <citation type="submission" date="2022-07" db="EMBL/GenBank/DDBJ databases">
        <title>Phylogenomic reconstructions and comparative analyses of Kickxellomycotina fungi.</title>
        <authorList>
            <person name="Reynolds N.K."/>
            <person name="Stajich J.E."/>
            <person name="Barry K."/>
            <person name="Grigoriev I.V."/>
            <person name="Crous P."/>
            <person name="Smith M.E."/>
        </authorList>
    </citation>
    <scope>NUCLEOTIDE SEQUENCE</scope>
    <source>
        <strain evidence="3">RSA 567</strain>
    </source>
</reference>
<dbReference type="Pfam" id="PF10338">
    <property type="entry name" value="YBL028C_N"/>
    <property type="match status" value="1"/>
</dbReference>